<accession>A0AAV7PP17</accession>
<reference evidence="1" key="1">
    <citation type="journal article" date="2022" name="bioRxiv">
        <title>Sequencing and chromosome-scale assembly of the giantPleurodeles waltlgenome.</title>
        <authorList>
            <person name="Brown T."/>
            <person name="Elewa A."/>
            <person name="Iarovenko S."/>
            <person name="Subramanian E."/>
            <person name="Araus A.J."/>
            <person name="Petzold A."/>
            <person name="Susuki M."/>
            <person name="Suzuki K.-i.T."/>
            <person name="Hayashi T."/>
            <person name="Toyoda A."/>
            <person name="Oliveira C."/>
            <person name="Osipova E."/>
            <person name="Leigh N.D."/>
            <person name="Simon A."/>
            <person name="Yun M.H."/>
        </authorList>
    </citation>
    <scope>NUCLEOTIDE SEQUENCE</scope>
    <source>
        <strain evidence="1">20211129_DDA</strain>
        <tissue evidence="1">Liver</tissue>
    </source>
</reference>
<organism evidence="1 2">
    <name type="scientific">Pleurodeles waltl</name>
    <name type="common">Iberian ribbed newt</name>
    <dbReference type="NCBI Taxonomy" id="8319"/>
    <lineage>
        <taxon>Eukaryota</taxon>
        <taxon>Metazoa</taxon>
        <taxon>Chordata</taxon>
        <taxon>Craniata</taxon>
        <taxon>Vertebrata</taxon>
        <taxon>Euteleostomi</taxon>
        <taxon>Amphibia</taxon>
        <taxon>Batrachia</taxon>
        <taxon>Caudata</taxon>
        <taxon>Salamandroidea</taxon>
        <taxon>Salamandridae</taxon>
        <taxon>Pleurodelinae</taxon>
        <taxon>Pleurodeles</taxon>
    </lineage>
</organism>
<dbReference type="AlphaFoldDB" id="A0AAV7PP17"/>
<dbReference type="EMBL" id="JANPWB010000011">
    <property type="protein sequence ID" value="KAJ1128987.1"/>
    <property type="molecule type" value="Genomic_DNA"/>
</dbReference>
<evidence type="ECO:0000313" key="2">
    <source>
        <dbReference type="Proteomes" id="UP001066276"/>
    </source>
</evidence>
<sequence>MPRAASLQLFTAAAVEDGLGRSLLQTGRRARDSRSEYHLFTSLLRAVPTEGCRPGGAQSEPTRVIQARCRGTQQGSNCYLLYVSRSGIRGLKRSSLAAL</sequence>
<protein>
    <submittedName>
        <fullName evidence="1">Uncharacterized protein</fullName>
    </submittedName>
</protein>
<name>A0AAV7PP17_PLEWA</name>
<keyword evidence="2" id="KW-1185">Reference proteome</keyword>
<comment type="caution">
    <text evidence="1">The sequence shown here is derived from an EMBL/GenBank/DDBJ whole genome shotgun (WGS) entry which is preliminary data.</text>
</comment>
<dbReference type="Proteomes" id="UP001066276">
    <property type="component" value="Chromosome 7"/>
</dbReference>
<evidence type="ECO:0000313" key="1">
    <source>
        <dbReference type="EMBL" id="KAJ1128987.1"/>
    </source>
</evidence>
<proteinExistence type="predicted"/>
<gene>
    <name evidence="1" type="ORF">NDU88_007358</name>
</gene>